<protein>
    <submittedName>
        <fullName evidence="3">Transmembrane protein 141</fullName>
    </submittedName>
</protein>
<dbReference type="InterPro" id="IPR038259">
    <property type="entry name" value="Tmem141_sf"/>
</dbReference>
<keyword evidence="1" id="KW-0472">Membrane</keyword>
<dbReference type="InterPro" id="IPR026788">
    <property type="entry name" value="Tmem141"/>
</dbReference>
<keyword evidence="2" id="KW-1185">Reference proteome</keyword>
<accession>A0A6J0TNP9</accession>
<gene>
    <name evidence="3" type="primary">TMEM141</name>
</gene>
<keyword evidence="1" id="KW-1133">Transmembrane helix</keyword>
<dbReference type="OrthoDB" id="10056589at2759"/>
<dbReference type="Proteomes" id="UP001652642">
    <property type="component" value="Chromosome Z"/>
</dbReference>
<proteinExistence type="predicted"/>
<evidence type="ECO:0000256" key="1">
    <source>
        <dbReference type="SAM" id="Phobius"/>
    </source>
</evidence>
<organism evidence="2 3">
    <name type="scientific">Pogona vitticeps</name>
    <name type="common">central bearded dragon</name>
    <dbReference type="NCBI Taxonomy" id="103695"/>
    <lineage>
        <taxon>Eukaryota</taxon>
        <taxon>Metazoa</taxon>
        <taxon>Chordata</taxon>
        <taxon>Craniata</taxon>
        <taxon>Vertebrata</taxon>
        <taxon>Euteleostomi</taxon>
        <taxon>Lepidosauria</taxon>
        <taxon>Squamata</taxon>
        <taxon>Bifurcata</taxon>
        <taxon>Unidentata</taxon>
        <taxon>Episquamata</taxon>
        <taxon>Toxicofera</taxon>
        <taxon>Iguania</taxon>
        <taxon>Acrodonta</taxon>
        <taxon>Agamidae</taxon>
        <taxon>Amphibolurinae</taxon>
        <taxon>Pogona</taxon>
    </lineage>
</organism>
<dbReference type="KEGG" id="pvt:110078881"/>
<name>A0A6J0TNP9_9SAUR</name>
<dbReference type="CTD" id="85014"/>
<sequence length="111" mass="12624">MVNLGLRRVEDEVAAKHPGLQEYASCQSYAFMKGVGTFVIGSGLAFVVQGFNRKWRYSLQWNVLFSTVVGLIASYTVTRRETKKCSELWLFLESKKLPQSRPQTPGLDFEE</sequence>
<dbReference type="PANTHER" id="PTHR47229">
    <property type="entry name" value="TRANSMEMBRANE PROTEIN 141"/>
    <property type="match status" value="1"/>
</dbReference>
<dbReference type="Pfam" id="PF15110">
    <property type="entry name" value="TMEM141"/>
    <property type="match status" value="1"/>
</dbReference>
<reference evidence="3" key="1">
    <citation type="submission" date="2025-08" db="UniProtKB">
        <authorList>
            <consortium name="RefSeq"/>
        </authorList>
    </citation>
    <scope>IDENTIFICATION</scope>
</reference>
<evidence type="ECO:0000313" key="3">
    <source>
        <dbReference type="RefSeq" id="XP_020649123.1"/>
    </source>
</evidence>
<feature type="transmembrane region" description="Helical" evidence="1">
    <location>
        <begin position="30"/>
        <end position="51"/>
    </location>
</feature>
<evidence type="ECO:0000313" key="2">
    <source>
        <dbReference type="Proteomes" id="UP001652642"/>
    </source>
</evidence>
<dbReference type="RefSeq" id="XP_020649123.1">
    <property type="nucleotide sequence ID" value="XM_020793464.2"/>
</dbReference>
<feature type="transmembrane region" description="Helical" evidence="1">
    <location>
        <begin position="57"/>
        <end position="77"/>
    </location>
</feature>
<dbReference type="PANTHER" id="PTHR47229:SF1">
    <property type="entry name" value="TRANSMEMBRANE PROTEIN 141"/>
    <property type="match status" value="1"/>
</dbReference>
<keyword evidence="1 3" id="KW-0812">Transmembrane</keyword>
<dbReference type="GeneID" id="110078881"/>
<dbReference type="Gene3D" id="1.10.3350.20">
    <property type="entry name" value="Tmem141 protein family"/>
    <property type="match status" value="1"/>
</dbReference>
<dbReference type="AlphaFoldDB" id="A0A6J0TNP9"/>
<dbReference type="InParanoid" id="A0A6J0TNP9"/>